<gene>
    <name evidence="1" type="ORF">ECRASSUSDP1_LOCUS16480</name>
</gene>
<dbReference type="Proteomes" id="UP001295684">
    <property type="component" value="Unassembled WGS sequence"/>
</dbReference>
<organism evidence="1 2">
    <name type="scientific">Euplotes crassus</name>
    <dbReference type="NCBI Taxonomy" id="5936"/>
    <lineage>
        <taxon>Eukaryota</taxon>
        <taxon>Sar</taxon>
        <taxon>Alveolata</taxon>
        <taxon>Ciliophora</taxon>
        <taxon>Intramacronucleata</taxon>
        <taxon>Spirotrichea</taxon>
        <taxon>Hypotrichia</taxon>
        <taxon>Euplotida</taxon>
        <taxon>Euplotidae</taxon>
        <taxon>Moneuplotes</taxon>
    </lineage>
</organism>
<evidence type="ECO:0000313" key="1">
    <source>
        <dbReference type="EMBL" id="CAI2375120.1"/>
    </source>
</evidence>
<sequence length="281" mass="32135">MEPNFMSDVDVYRTTEQENLVDRVVLAEMLLREQGFLSGTTYLVNLSKENRYGIDLLKRVKRYYGRNEKYVKGRLDIKILCTEDGIRDINKIISKYIPNKITTLTISNNSIFAEMKFASLQRSVLRVIPKIKKMLSIEYFFIGQTSLKKIFTIAYQTPLIKFPFCLLSTTNLSLPKLPYLIKSIDFSYCTIVPSHNPNSPQLRFDSKIPPPTTDPLTPSPCYLDQLLADFHSCGLSKSLMTLVFPDLKMSTDLVEEAASRAGLEDVEIKGRNQNGYFEVKV</sequence>
<name>A0AAD1XLY1_EUPCR</name>
<comment type="caution">
    <text evidence="1">The sequence shown here is derived from an EMBL/GenBank/DDBJ whole genome shotgun (WGS) entry which is preliminary data.</text>
</comment>
<dbReference type="AlphaFoldDB" id="A0AAD1XLY1"/>
<evidence type="ECO:0000313" key="2">
    <source>
        <dbReference type="Proteomes" id="UP001295684"/>
    </source>
</evidence>
<protein>
    <submittedName>
        <fullName evidence="1">Uncharacterized protein</fullName>
    </submittedName>
</protein>
<proteinExistence type="predicted"/>
<dbReference type="EMBL" id="CAMPGE010016571">
    <property type="protein sequence ID" value="CAI2375120.1"/>
    <property type="molecule type" value="Genomic_DNA"/>
</dbReference>
<reference evidence="1" key="1">
    <citation type="submission" date="2023-07" db="EMBL/GenBank/DDBJ databases">
        <authorList>
            <consortium name="AG Swart"/>
            <person name="Singh M."/>
            <person name="Singh A."/>
            <person name="Seah K."/>
            <person name="Emmerich C."/>
        </authorList>
    </citation>
    <scope>NUCLEOTIDE SEQUENCE</scope>
    <source>
        <strain evidence="1">DP1</strain>
    </source>
</reference>
<accession>A0AAD1XLY1</accession>
<keyword evidence="2" id="KW-1185">Reference proteome</keyword>